<dbReference type="KEGG" id="cthe:Chro_5930"/>
<feature type="transmembrane region" description="Helical" evidence="6">
    <location>
        <begin position="196"/>
        <end position="216"/>
    </location>
</feature>
<evidence type="ECO:0000256" key="5">
    <source>
        <dbReference type="ARBA" id="ARBA00023136"/>
    </source>
</evidence>
<keyword evidence="10" id="KW-1185">Reference proteome</keyword>
<dbReference type="Proteomes" id="UP000010384">
    <property type="component" value="Plasmid pCHRO.01"/>
</dbReference>
<dbReference type="EMBL" id="CP003598">
    <property type="protein sequence ID" value="AFY91264.1"/>
    <property type="molecule type" value="Genomic_DNA"/>
</dbReference>
<dbReference type="HOGENOM" id="CLU_008255_7_2_3"/>
<dbReference type="GO" id="GO:0005886">
    <property type="term" value="C:plasma membrane"/>
    <property type="evidence" value="ECO:0007669"/>
    <property type="project" value="UniProtKB-SubCell"/>
</dbReference>
<evidence type="ECO:0000256" key="4">
    <source>
        <dbReference type="ARBA" id="ARBA00022989"/>
    </source>
</evidence>
<sequence length="555" mass="63140">MLTRRNRIGLWTATLLTGLVGIVNLLSAVTPNLPSRTEFLEQFIPFDIRAGGHFFAAITGFILLTLAANLFRRKRIAWLLTVGLLTVSILSHLVKGLDYEESLLSGVLLVQLLSMHSSFMAKSDRPSVAQGIQVLVGALLFTLAYGTVGFFLLDRQYTVNFDLPEALLQTLAMFFTADNAGLEPTTRFGQYFADSIYLVGVVTIGYSLFMLLRPVLLRSPALLQERQRAKEIVEQYGRSSLARFTLFDDKVYYFSPSGRSAIAYVPKGRGAIALGDPIGPPEDRKETIFSFRQFCERNDWYPAFYQTLPDDLELYQSLGFSVVKIGEEAIVDLHTFNLKGKANQNLRNYTNRLTKAGYQVKFYPPPISDRSLRELRMVSDEWLQSMHGAEKKFSLGWFDEEYLRKCEIVTVEVLNERITAFANVVSEYRINDITIDLMRHRNSVESGTMDFLFISMFQHYKDLGYDGFNLGLSALSGMGETQNAPRLEKGLNYLYEHLNRFYNFKSLHAYKEKFHPRWEPRYLVYPGLAALPDVVVALIRADSGDRLFDYLKPGS</sequence>
<protein>
    <recommendedName>
        <fullName evidence="11">Phosphatidylglycerol lysyltransferase C-terminal domain-containing protein</fullName>
    </recommendedName>
</protein>
<dbReference type="PATRIC" id="fig|251229.3.peg.6924"/>
<dbReference type="InParanoid" id="K9UAN9"/>
<geneLocation type="plasmid" evidence="9 10">
    <name>pCHRO.01</name>
</geneLocation>
<evidence type="ECO:0000259" key="7">
    <source>
        <dbReference type="Pfam" id="PF09924"/>
    </source>
</evidence>
<dbReference type="InterPro" id="IPR016181">
    <property type="entry name" value="Acyl_CoA_acyltransferase"/>
</dbReference>
<keyword evidence="3 6" id="KW-0812">Transmembrane</keyword>
<evidence type="ECO:0000256" key="2">
    <source>
        <dbReference type="ARBA" id="ARBA00022475"/>
    </source>
</evidence>
<accession>K9UAN9</accession>
<dbReference type="InterPro" id="IPR051211">
    <property type="entry name" value="PG_lysyltransferase"/>
</dbReference>
<comment type="subcellular location">
    <subcellularLocation>
        <location evidence="1">Cell membrane</location>
        <topology evidence="1">Multi-pass membrane protein</topology>
    </subcellularLocation>
</comment>
<dbReference type="GO" id="GO:0055091">
    <property type="term" value="P:phospholipid homeostasis"/>
    <property type="evidence" value="ECO:0007669"/>
    <property type="project" value="TreeGrafter"/>
</dbReference>
<dbReference type="RefSeq" id="WP_015163201.1">
    <property type="nucleotide sequence ID" value="NC_019699.1"/>
</dbReference>
<gene>
    <name evidence="9" type="ORF">Chro_5930</name>
</gene>
<proteinExistence type="predicted"/>
<evidence type="ECO:0000313" key="9">
    <source>
        <dbReference type="EMBL" id="AFY91264.1"/>
    </source>
</evidence>
<feature type="transmembrane region" description="Helical" evidence="6">
    <location>
        <begin position="78"/>
        <end position="97"/>
    </location>
</feature>
<feature type="domain" description="Phosphatidylglycerol lysyltransferase C-terminal" evidence="7">
    <location>
        <begin position="231"/>
        <end position="525"/>
    </location>
</feature>
<keyword evidence="5 6" id="KW-0472">Membrane</keyword>
<feature type="transmembrane region" description="Helical" evidence="6">
    <location>
        <begin position="52"/>
        <end position="71"/>
    </location>
</feature>
<feature type="transmembrane region" description="Helical" evidence="6">
    <location>
        <begin position="132"/>
        <end position="153"/>
    </location>
</feature>
<dbReference type="InterPro" id="IPR024320">
    <property type="entry name" value="LPG_synthase_C"/>
</dbReference>
<reference evidence="9 10" key="1">
    <citation type="submission" date="2012-06" db="EMBL/GenBank/DDBJ databases">
        <title>Finished plasmid 1 of genome of Chroococcidiopsis thermalis PCC 7203.</title>
        <authorList>
            <consortium name="US DOE Joint Genome Institute"/>
            <person name="Gugger M."/>
            <person name="Coursin T."/>
            <person name="Rippka R."/>
            <person name="Tandeau De Marsac N."/>
            <person name="Huntemann M."/>
            <person name="Wei C.-L."/>
            <person name="Han J."/>
            <person name="Detter J.C."/>
            <person name="Han C."/>
            <person name="Tapia R."/>
            <person name="Davenport K."/>
            <person name="Daligault H."/>
            <person name="Erkkila T."/>
            <person name="Gu W."/>
            <person name="Munk A.C.C."/>
            <person name="Teshima H."/>
            <person name="Xu Y."/>
            <person name="Chain P."/>
            <person name="Chen A."/>
            <person name="Krypides N."/>
            <person name="Mavromatis K."/>
            <person name="Markowitz V."/>
            <person name="Szeto E."/>
            <person name="Ivanova N."/>
            <person name="Mikhailova N."/>
            <person name="Ovchinnikova G."/>
            <person name="Pagani I."/>
            <person name="Pati A."/>
            <person name="Goodwin L."/>
            <person name="Peters L."/>
            <person name="Pitluck S."/>
            <person name="Woyke T."/>
            <person name="Kerfeld C."/>
        </authorList>
    </citation>
    <scope>NUCLEOTIDE SEQUENCE [LARGE SCALE GENOMIC DNA]</scope>
    <source>
        <strain evidence="9 10">PCC 7203</strain>
        <plasmid evidence="9 10">pCHRO.01</plasmid>
    </source>
</reference>
<dbReference type="PANTHER" id="PTHR34697">
    <property type="entry name" value="PHOSPHATIDYLGLYCEROL LYSYLTRANSFERASE"/>
    <property type="match status" value="1"/>
</dbReference>
<dbReference type="OrthoDB" id="145485at2"/>
<keyword evidence="2" id="KW-1003">Cell membrane</keyword>
<feature type="domain" description="Lysyl-tRNA synthetase N-terminal transmembrane region" evidence="8">
    <location>
        <begin position="15"/>
        <end position="147"/>
    </location>
</feature>
<evidence type="ECO:0000259" key="8">
    <source>
        <dbReference type="Pfam" id="PF16995"/>
    </source>
</evidence>
<name>K9UAN9_CHRTP</name>
<evidence type="ECO:0000256" key="1">
    <source>
        <dbReference type="ARBA" id="ARBA00004651"/>
    </source>
</evidence>
<keyword evidence="4 6" id="KW-1133">Transmembrane helix</keyword>
<evidence type="ECO:0000313" key="10">
    <source>
        <dbReference type="Proteomes" id="UP000010384"/>
    </source>
</evidence>
<dbReference type="Pfam" id="PF09924">
    <property type="entry name" value="LPG_synthase_C"/>
    <property type="match status" value="1"/>
</dbReference>
<keyword evidence="9" id="KW-0614">Plasmid</keyword>
<dbReference type="GO" id="GO:0016755">
    <property type="term" value="F:aminoacyltransferase activity"/>
    <property type="evidence" value="ECO:0007669"/>
    <property type="project" value="TreeGrafter"/>
</dbReference>
<dbReference type="InterPro" id="IPR031553">
    <property type="entry name" value="tRNA-synt_2_TM"/>
</dbReference>
<dbReference type="PANTHER" id="PTHR34697:SF2">
    <property type="entry name" value="PHOSPHATIDYLGLYCEROL LYSYLTRANSFERASE"/>
    <property type="match status" value="1"/>
</dbReference>
<evidence type="ECO:0000256" key="3">
    <source>
        <dbReference type="ARBA" id="ARBA00022692"/>
    </source>
</evidence>
<organism evidence="9 10">
    <name type="scientific">Chroococcidiopsis thermalis (strain PCC 7203)</name>
    <dbReference type="NCBI Taxonomy" id="251229"/>
    <lineage>
        <taxon>Bacteria</taxon>
        <taxon>Bacillati</taxon>
        <taxon>Cyanobacteriota</taxon>
        <taxon>Cyanophyceae</taxon>
        <taxon>Chroococcidiopsidales</taxon>
        <taxon>Chroococcidiopsidaceae</taxon>
        <taxon>Chroococcidiopsis</taxon>
    </lineage>
</organism>
<dbReference type="SUPFAM" id="SSF55729">
    <property type="entry name" value="Acyl-CoA N-acyltransferases (Nat)"/>
    <property type="match status" value="1"/>
</dbReference>
<dbReference type="Pfam" id="PF16995">
    <property type="entry name" value="tRNA-synt_2_TM"/>
    <property type="match status" value="1"/>
</dbReference>
<evidence type="ECO:0000256" key="6">
    <source>
        <dbReference type="SAM" id="Phobius"/>
    </source>
</evidence>
<dbReference type="AlphaFoldDB" id="K9UAN9"/>
<evidence type="ECO:0008006" key="11">
    <source>
        <dbReference type="Google" id="ProtNLM"/>
    </source>
</evidence>
<dbReference type="FunCoup" id="K9UAN9">
    <property type="interactions" value="102"/>
</dbReference>